<dbReference type="Proteomes" id="UP000268229">
    <property type="component" value="Chromosome"/>
</dbReference>
<accession>A0A3S4YAR6</accession>
<evidence type="ECO:0000313" key="2">
    <source>
        <dbReference type="Proteomes" id="UP000268229"/>
    </source>
</evidence>
<name>A0A3S4YAR6_9NEIS</name>
<dbReference type="RefSeq" id="WP_126304710.1">
    <property type="nucleotide sequence ID" value="NZ_LR134516.1"/>
</dbReference>
<dbReference type="KEGG" id="nani:NCTC12227_01151"/>
<dbReference type="AlphaFoldDB" id="A0A3S4YAR6"/>
<reference evidence="1 2" key="1">
    <citation type="submission" date="2018-12" db="EMBL/GenBank/DDBJ databases">
        <authorList>
            <consortium name="Pathogen Informatics"/>
        </authorList>
    </citation>
    <scope>NUCLEOTIDE SEQUENCE [LARGE SCALE GENOMIC DNA]</scope>
    <source>
        <strain evidence="1 2">NCTC12227</strain>
    </source>
</reference>
<dbReference type="OrthoDB" id="7596112at2"/>
<dbReference type="Pfam" id="PF14281">
    <property type="entry name" value="PDDEXK_4"/>
    <property type="match status" value="1"/>
</dbReference>
<proteinExistence type="predicted"/>
<dbReference type="InterPro" id="IPR029470">
    <property type="entry name" value="PDDEXK_4"/>
</dbReference>
<dbReference type="EMBL" id="LR134516">
    <property type="protein sequence ID" value="VEJ21413.1"/>
    <property type="molecule type" value="Genomic_DNA"/>
</dbReference>
<gene>
    <name evidence="1" type="ORF">NCTC12227_01151</name>
</gene>
<sequence length="389" mass="46155">MNIEKFENLVNDFKKLDLKTIKEKPTYLEIIGKRHLEDVSSRALAFFFDTSKEHGLGDICLQALLAVYNTKLDKNDRYEEDVLRTLSVKREVSISLINDRQVKQAKQSERGRIDLLIETPTKIILIENKINHSNNNPFEAYWKYINLEEFCSKEKLCILLVKDKTESPHKNFKVITHFEWVKELKKRLPEIWQQADNKYLIFLMDYVYAIDSLNPEKERNKMDKQILKLFKKHHQILIDLEDQKDNVCEFYQNDLENFIKNEDLQKFRWKDPELNNNNYKYLGAYVYTYPYTYSVKRNIEYQISFWLGWNLSSFMLGIELTKGNGRSKKHDEMLDLLQKAGIEHKLIENNGEIYLEVFSLGEKGDIPLDSFAKKTASKLNEVIKKLNLK</sequence>
<organism evidence="1 2">
    <name type="scientific">Neisseria animaloris</name>
    <dbReference type="NCBI Taxonomy" id="326522"/>
    <lineage>
        <taxon>Bacteria</taxon>
        <taxon>Pseudomonadati</taxon>
        <taxon>Pseudomonadota</taxon>
        <taxon>Betaproteobacteria</taxon>
        <taxon>Neisseriales</taxon>
        <taxon>Neisseriaceae</taxon>
        <taxon>Neisseria</taxon>
    </lineage>
</organism>
<keyword evidence="2" id="KW-1185">Reference proteome</keyword>
<evidence type="ECO:0000313" key="1">
    <source>
        <dbReference type="EMBL" id="VEJ21413.1"/>
    </source>
</evidence>
<protein>
    <recommendedName>
        <fullName evidence="3">PD-(D/E)XK nuclease superfamily</fullName>
    </recommendedName>
</protein>
<evidence type="ECO:0008006" key="3">
    <source>
        <dbReference type="Google" id="ProtNLM"/>
    </source>
</evidence>